<accession>A0A975BX88</accession>
<evidence type="ECO:0000313" key="2">
    <source>
        <dbReference type="Proteomes" id="UP000663722"/>
    </source>
</evidence>
<name>A0A975BX88_9BACT</name>
<dbReference type="EMBL" id="CP061800">
    <property type="protein sequence ID" value="QTA93037.1"/>
    <property type="molecule type" value="Genomic_DNA"/>
</dbReference>
<dbReference type="Proteomes" id="UP000663722">
    <property type="component" value="Chromosome"/>
</dbReference>
<sequence length="46" mass="5234">MIRFSDLSRTACHSCESRKPFFADAEVPGAVDSCFRKNDKKNLLIE</sequence>
<dbReference type="AlphaFoldDB" id="A0A975BX88"/>
<dbReference type="KEGG" id="dmm:dnm_091320"/>
<proteinExistence type="predicted"/>
<gene>
    <name evidence="1" type="ORF">dnm_091320</name>
</gene>
<keyword evidence="2" id="KW-1185">Reference proteome</keyword>
<evidence type="ECO:0000313" key="1">
    <source>
        <dbReference type="EMBL" id="QTA93037.1"/>
    </source>
</evidence>
<protein>
    <submittedName>
        <fullName evidence="1">Uncharacterized protein</fullName>
    </submittedName>
</protein>
<organism evidence="1 2">
    <name type="scientific">Desulfonema magnum</name>
    <dbReference type="NCBI Taxonomy" id="45655"/>
    <lineage>
        <taxon>Bacteria</taxon>
        <taxon>Pseudomonadati</taxon>
        <taxon>Thermodesulfobacteriota</taxon>
        <taxon>Desulfobacteria</taxon>
        <taxon>Desulfobacterales</taxon>
        <taxon>Desulfococcaceae</taxon>
        <taxon>Desulfonema</taxon>
    </lineage>
</organism>
<reference evidence="1" key="1">
    <citation type="journal article" date="2021" name="Microb. Physiol.">
        <title>Proteogenomic Insights into the Physiology of Marine, Sulfate-Reducing, Filamentous Desulfonema limicola and Desulfonema magnum.</title>
        <authorList>
            <person name="Schnaars V."/>
            <person name="Wohlbrand L."/>
            <person name="Scheve S."/>
            <person name="Hinrichs C."/>
            <person name="Reinhardt R."/>
            <person name="Rabus R."/>
        </authorList>
    </citation>
    <scope>NUCLEOTIDE SEQUENCE</scope>
    <source>
        <strain evidence="1">4be13</strain>
    </source>
</reference>